<dbReference type="Gramene" id="PHT72851">
    <property type="protein sequence ID" value="PHT72851"/>
    <property type="gene ID" value="T459_23636"/>
</dbReference>
<evidence type="ECO:0000313" key="1">
    <source>
        <dbReference type="EMBL" id="PHT72851.1"/>
    </source>
</evidence>
<sequence length="156" mass="17879">MVRQIKKLNMNFIFHQPTECNLYLVHDFNANWDPSDPDHELKIHGKKVHFIAMDINDLLGMPKADTNQLRAYGPILTMAERQSRADVISTRMFGLQMLQLWIGERSITNKELCAVGLDYPLGHHARTLLQIGPELVESVNDNVPIDAERQYPDSDI</sequence>
<keyword evidence="2" id="KW-1185">Reference proteome</keyword>
<reference evidence="1 2" key="2">
    <citation type="journal article" date="2017" name="Genome Biol.">
        <title>New reference genome sequences of hot pepper reveal the massive evolution of plant disease-resistance genes by retroduplication.</title>
        <authorList>
            <person name="Kim S."/>
            <person name="Park J."/>
            <person name="Yeom S.I."/>
            <person name="Kim Y.M."/>
            <person name="Seo E."/>
            <person name="Kim K.T."/>
            <person name="Kim M.S."/>
            <person name="Lee J.M."/>
            <person name="Cheong K."/>
            <person name="Shin H.S."/>
            <person name="Kim S.B."/>
            <person name="Han K."/>
            <person name="Lee J."/>
            <person name="Park M."/>
            <person name="Lee H.A."/>
            <person name="Lee H.Y."/>
            <person name="Lee Y."/>
            <person name="Oh S."/>
            <person name="Lee J.H."/>
            <person name="Choi E."/>
            <person name="Choi E."/>
            <person name="Lee S.E."/>
            <person name="Jeon J."/>
            <person name="Kim H."/>
            <person name="Choi G."/>
            <person name="Song H."/>
            <person name="Lee J."/>
            <person name="Lee S.C."/>
            <person name="Kwon J.K."/>
            <person name="Lee H.Y."/>
            <person name="Koo N."/>
            <person name="Hong Y."/>
            <person name="Kim R.W."/>
            <person name="Kang W.H."/>
            <person name="Huh J.H."/>
            <person name="Kang B.C."/>
            <person name="Yang T.J."/>
            <person name="Lee Y.H."/>
            <person name="Bennetzen J.L."/>
            <person name="Choi D."/>
        </authorList>
    </citation>
    <scope>NUCLEOTIDE SEQUENCE [LARGE SCALE GENOMIC DNA]</scope>
    <source>
        <strain evidence="2">cv. CM334</strain>
    </source>
</reference>
<reference evidence="1 2" key="1">
    <citation type="journal article" date="2014" name="Nat. Genet.">
        <title>Genome sequence of the hot pepper provides insights into the evolution of pungency in Capsicum species.</title>
        <authorList>
            <person name="Kim S."/>
            <person name="Park M."/>
            <person name="Yeom S.I."/>
            <person name="Kim Y.M."/>
            <person name="Lee J.M."/>
            <person name="Lee H.A."/>
            <person name="Seo E."/>
            <person name="Choi J."/>
            <person name="Cheong K."/>
            <person name="Kim K.T."/>
            <person name="Jung K."/>
            <person name="Lee G.W."/>
            <person name="Oh S.K."/>
            <person name="Bae C."/>
            <person name="Kim S.B."/>
            <person name="Lee H.Y."/>
            <person name="Kim S.Y."/>
            <person name="Kim M.S."/>
            <person name="Kang B.C."/>
            <person name="Jo Y.D."/>
            <person name="Yang H.B."/>
            <person name="Jeong H.J."/>
            <person name="Kang W.H."/>
            <person name="Kwon J.K."/>
            <person name="Shin C."/>
            <person name="Lim J.Y."/>
            <person name="Park J.H."/>
            <person name="Huh J.H."/>
            <person name="Kim J.S."/>
            <person name="Kim B.D."/>
            <person name="Cohen O."/>
            <person name="Paran I."/>
            <person name="Suh M.C."/>
            <person name="Lee S.B."/>
            <person name="Kim Y.K."/>
            <person name="Shin Y."/>
            <person name="Noh S.J."/>
            <person name="Park J."/>
            <person name="Seo Y.S."/>
            <person name="Kwon S.Y."/>
            <person name="Kim H.A."/>
            <person name="Park J.M."/>
            <person name="Kim H.J."/>
            <person name="Choi S.B."/>
            <person name="Bosland P.W."/>
            <person name="Reeves G."/>
            <person name="Jo S.H."/>
            <person name="Lee B.W."/>
            <person name="Cho H.T."/>
            <person name="Choi H.S."/>
            <person name="Lee M.S."/>
            <person name="Yu Y."/>
            <person name="Do Choi Y."/>
            <person name="Park B.S."/>
            <person name="van Deynze A."/>
            <person name="Ashrafi H."/>
            <person name="Hill T."/>
            <person name="Kim W.T."/>
            <person name="Pai H.S."/>
            <person name="Ahn H.K."/>
            <person name="Yeam I."/>
            <person name="Giovannoni J.J."/>
            <person name="Rose J.K."/>
            <person name="Sorensen I."/>
            <person name="Lee S.J."/>
            <person name="Kim R.W."/>
            <person name="Choi I.Y."/>
            <person name="Choi B.S."/>
            <person name="Lim J.S."/>
            <person name="Lee Y.H."/>
            <person name="Choi D."/>
        </authorList>
    </citation>
    <scope>NUCLEOTIDE SEQUENCE [LARGE SCALE GENOMIC DNA]</scope>
    <source>
        <strain evidence="2">cv. CM334</strain>
    </source>
</reference>
<dbReference type="OMA" id="PLNEHAD"/>
<comment type="caution">
    <text evidence="1">The sequence shown here is derived from an EMBL/GenBank/DDBJ whole genome shotgun (WGS) entry which is preliminary data.</text>
</comment>
<dbReference type="EMBL" id="AYRZ02000009">
    <property type="protein sequence ID" value="PHT72851.1"/>
    <property type="molecule type" value="Genomic_DNA"/>
</dbReference>
<proteinExistence type="predicted"/>
<gene>
    <name evidence="1" type="ORF">T459_23636</name>
</gene>
<name>A0A2G2YT90_CAPAN</name>
<protein>
    <submittedName>
        <fullName evidence="1">Uncharacterized protein</fullName>
    </submittedName>
</protein>
<accession>A0A2G2YT90</accession>
<organism evidence="1 2">
    <name type="scientific">Capsicum annuum</name>
    <name type="common">Capsicum pepper</name>
    <dbReference type="NCBI Taxonomy" id="4072"/>
    <lineage>
        <taxon>Eukaryota</taxon>
        <taxon>Viridiplantae</taxon>
        <taxon>Streptophyta</taxon>
        <taxon>Embryophyta</taxon>
        <taxon>Tracheophyta</taxon>
        <taxon>Spermatophyta</taxon>
        <taxon>Magnoliopsida</taxon>
        <taxon>eudicotyledons</taxon>
        <taxon>Gunneridae</taxon>
        <taxon>Pentapetalae</taxon>
        <taxon>asterids</taxon>
        <taxon>lamiids</taxon>
        <taxon>Solanales</taxon>
        <taxon>Solanaceae</taxon>
        <taxon>Solanoideae</taxon>
        <taxon>Capsiceae</taxon>
        <taxon>Capsicum</taxon>
    </lineage>
</organism>
<evidence type="ECO:0000313" key="2">
    <source>
        <dbReference type="Proteomes" id="UP000222542"/>
    </source>
</evidence>
<dbReference type="Proteomes" id="UP000222542">
    <property type="component" value="Unassembled WGS sequence"/>
</dbReference>
<dbReference type="AlphaFoldDB" id="A0A2G2YT90"/>